<feature type="transmembrane region" description="Helical" evidence="7">
    <location>
        <begin position="146"/>
        <end position="167"/>
    </location>
</feature>
<evidence type="ECO:0000256" key="2">
    <source>
        <dbReference type="ARBA" id="ARBA00022448"/>
    </source>
</evidence>
<feature type="transmembrane region" description="Helical" evidence="7">
    <location>
        <begin position="218"/>
        <end position="241"/>
    </location>
</feature>
<dbReference type="Pfam" id="PF01384">
    <property type="entry name" value="PHO4"/>
    <property type="match status" value="1"/>
</dbReference>
<dbReference type="PANTHER" id="PTHR11101:SF55">
    <property type="entry name" value="PHOSPHATE TRANSPORTER"/>
    <property type="match status" value="1"/>
</dbReference>
<evidence type="ECO:0000256" key="3">
    <source>
        <dbReference type="ARBA" id="ARBA00022592"/>
    </source>
</evidence>
<comment type="caution">
    <text evidence="10">The sequence shown here is derived from an EMBL/GenBank/DDBJ whole genome shotgun (WGS) entry which is preliminary data.</text>
</comment>
<evidence type="ECO:0000256" key="4">
    <source>
        <dbReference type="ARBA" id="ARBA00022692"/>
    </source>
</evidence>
<comment type="similarity">
    <text evidence="7">Belongs to the inorganic phosphate transporter (PiT) (TC 2.A.20) family.</text>
</comment>
<dbReference type="InterPro" id="IPR001204">
    <property type="entry name" value="Phos_transporter"/>
</dbReference>
<dbReference type="PANTHER" id="PTHR11101">
    <property type="entry name" value="PHOSPHATE TRANSPORTER"/>
    <property type="match status" value="1"/>
</dbReference>
<feature type="transmembrane region" description="Helical" evidence="7">
    <location>
        <begin position="47"/>
        <end position="63"/>
    </location>
</feature>
<dbReference type="EMBL" id="JAKWBI020000040">
    <property type="protein sequence ID" value="KAJ2904986.1"/>
    <property type="molecule type" value="Genomic_DNA"/>
</dbReference>
<keyword evidence="3 7" id="KW-0592">Phosphate transport</keyword>
<proteinExistence type="inferred from homology"/>
<feature type="compositionally biased region" description="Basic and acidic residues" evidence="8">
    <location>
        <begin position="295"/>
        <end position="320"/>
    </location>
</feature>
<keyword evidence="11" id="KW-1185">Reference proteome</keyword>
<keyword evidence="4 7" id="KW-0812">Transmembrane</keyword>
<dbReference type="Proteomes" id="UP001201980">
    <property type="component" value="Unassembled WGS sequence"/>
</dbReference>
<keyword evidence="6 7" id="KW-0472">Membrane</keyword>
<feature type="compositionally biased region" description="Polar residues" evidence="8">
    <location>
        <begin position="337"/>
        <end position="352"/>
    </location>
</feature>
<reference evidence="10" key="1">
    <citation type="submission" date="2022-07" db="EMBL/GenBank/DDBJ databases">
        <title>Draft genome sequence of Zalerion maritima ATCC 34329, a (micro)plastics degrading marine fungus.</title>
        <authorList>
            <person name="Paco A."/>
            <person name="Goncalves M.F.M."/>
            <person name="Rocha-Santos T.A.P."/>
            <person name="Alves A."/>
        </authorList>
    </citation>
    <scope>NUCLEOTIDE SEQUENCE</scope>
    <source>
        <strain evidence="10">ATCC 34329</strain>
    </source>
</reference>
<evidence type="ECO:0000256" key="8">
    <source>
        <dbReference type="SAM" id="MobiDB-lite"/>
    </source>
</evidence>
<keyword evidence="9" id="KW-0732">Signal</keyword>
<evidence type="ECO:0000256" key="7">
    <source>
        <dbReference type="RuleBase" id="RU363058"/>
    </source>
</evidence>
<feature type="transmembrane region" description="Helical" evidence="7">
    <location>
        <begin position="480"/>
        <end position="502"/>
    </location>
</feature>
<evidence type="ECO:0000256" key="5">
    <source>
        <dbReference type="ARBA" id="ARBA00022989"/>
    </source>
</evidence>
<keyword evidence="5 7" id="KW-1133">Transmembrane helix</keyword>
<name>A0AAD5RVH0_9PEZI</name>
<feature type="chain" id="PRO_5042102764" description="Phosphate transporter" evidence="9">
    <location>
        <begin position="19"/>
        <end position="597"/>
    </location>
</feature>
<dbReference type="GO" id="GO:0005315">
    <property type="term" value="F:phosphate transmembrane transporter activity"/>
    <property type="evidence" value="ECO:0007669"/>
    <property type="project" value="InterPro"/>
</dbReference>
<comment type="subcellular location">
    <subcellularLocation>
        <location evidence="1 7">Membrane</location>
        <topology evidence="1 7">Multi-pass membrane protein</topology>
    </subcellularLocation>
</comment>
<feature type="transmembrane region" description="Helical" evidence="7">
    <location>
        <begin position="522"/>
        <end position="554"/>
    </location>
</feature>
<feature type="transmembrane region" description="Helical" evidence="7">
    <location>
        <begin position="187"/>
        <end position="206"/>
    </location>
</feature>
<feature type="transmembrane region" description="Helical" evidence="7">
    <location>
        <begin position="84"/>
        <end position="103"/>
    </location>
</feature>
<comment type="function">
    <text evidence="7">Sodium-phosphate symporter.</text>
</comment>
<evidence type="ECO:0000313" key="11">
    <source>
        <dbReference type="Proteomes" id="UP001201980"/>
    </source>
</evidence>
<keyword evidence="2 7" id="KW-0813">Transport</keyword>
<dbReference type="AlphaFoldDB" id="A0AAD5RVH0"/>
<dbReference type="GO" id="GO:0016020">
    <property type="term" value="C:membrane"/>
    <property type="evidence" value="ECO:0007669"/>
    <property type="project" value="UniProtKB-SubCell"/>
</dbReference>
<dbReference type="GO" id="GO:0035435">
    <property type="term" value="P:phosphate ion transmembrane transport"/>
    <property type="evidence" value="ECO:0007669"/>
    <property type="project" value="TreeGrafter"/>
</dbReference>
<feature type="transmembrane region" description="Helical" evidence="7">
    <location>
        <begin position="566"/>
        <end position="592"/>
    </location>
</feature>
<organism evidence="10 11">
    <name type="scientific">Zalerion maritima</name>
    <dbReference type="NCBI Taxonomy" id="339359"/>
    <lineage>
        <taxon>Eukaryota</taxon>
        <taxon>Fungi</taxon>
        <taxon>Dikarya</taxon>
        <taxon>Ascomycota</taxon>
        <taxon>Pezizomycotina</taxon>
        <taxon>Sordariomycetes</taxon>
        <taxon>Lulworthiomycetidae</taxon>
        <taxon>Lulworthiales</taxon>
        <taxon>Lulworthiaceae</taxon>
        <taxon>Zalerion</taxon>
    </lineage>
</organism>
<sequence length="597" mass="64093">MALVRYDWILALITIAFCGSSFGNGANDVANSYATSVAARTLKLWEVGILACITEFVGAVALGKRVTGTIKNDVIDISRFEGSPGVLMLAMGCAEFGSAFWLLTATRLGFPVSTTQTVVGALVGVGIASQADVMWKWADGSVSQVAASWAVAPCLAAAFSAILFGTLKFAILERKNSFQAAMKAIPIYLAFTGSVLALFITIEAPGAPDLDDLGPGKIVGIVLGAFAGCLLIAYVFFVPYFKRRLVMKDTRVRAWHIPLGPLLLRENPPLYFPGKRDGVVIDYYASTHSASESSIAREKEKEKEKEGHEATAKNGADKNPEGTLTDEATPRVLEEGTATTTGADHVTNSGTKMASVEDLSGTVMGIPAHRGPRERFLKPVSHLPLFHHRRLFGYLKFFFLHGVSKDCVSHSDAMLEAVHLAAKKYDNRVEHLWTYAQVASAIMMSIAHGSNDVANAVGPWSAAYSTYVNSEVSTKSDTPVWILVVAGIMLGAGFWFFGYHIIRSLGNKITQMSPTRGYAAELGAAITVLLASRLGLPVSTTQCLTGAVLGVALMNLDFKAINWKQLLFIFCGWVLTLPSAGLISGLLMVMALNAPHF</sequence>
<evidence type="ECO:0000256" key="9">
    <source>
        <dbReference type="SAM" id="SignalP"/>
    </source>
</evidence>
<gene>
    <name evidence="10" type="ORF">MKZ38_006642</name>
</gene>
<protein>
    <recommendedName>
        <fullName evidence="7">Phosphate transporter</fullName>
    </recommendedName>
</protein>
<feature type="signal peptide" evidence="9">
    <location>
        <begin position="1"/>
        <end position="18"/>
    </location>
</feature>
<evidence type="ECO:0000256" key="1">
    <source>
        <dbReference type="ARBA" id="ARBA00004141"/>
    </source>
</evidence>
<accession>A0AAD5RVH0</accession>
<evidence type="ECO:0000313" key="10">
    <source>
        <dbReference type="EMBL" id="KAJ2904986.1"/>
    </source>
</evidence>
<feature type="region of interest" description="Disordered" evidence="8">
    <location>
        <begin position="292"/>
        <end position="354"/>
    </location>
</feature>
<evidence type="ECO:0000256" key="6">
    <source>
        <dbReference type="ARBA" id="ARBA00023136"/>
    </source>
</evidence>